<dbReference type="PROSITE" id="PS00674">
    <property type="entry name" value="AAA"/>
    <property type="match status" value="1"/>
</dbReference>
<dbReference type="Gene3D" id="1.10.8.60">
    <property type="match status" value="1"/>
</dbReference>
<dbReference type="FunFam" id="3.40.50.300:FF:000061">
    <property type="entry name" value="ATPase family, AAA domain-containing 2"/>
    <property type="match status" value="1"/>
</dbReference>
<dbReference type="InterPro" id="IPR003593">
    <property type="entry name" value="AAA+_ATPase"/>
</dbReference>
<dbReference type="SUPFAM" id="SSF47370">
    <property type="entry name" value="Bromodomain"/>
    <property type="match status" value="1"/>
</dbReference>
<dbReference type="Gene3D" id="1.20.920.10">
    <property type="entry name" value="Bromodomain-like"/>
    <property type="match status" value="1"/>
</dbReference>
<accession>A0AAW2IFY5</accession>
<evidence type="ECO:0000256" key="4">
    <source>
        <dbReference type="ARBA" id="ARBA00023117"/>
    </source>
</evidence>
<feature type="compositionally biased region" description="Basic and acidic residues" evidence="9">
    <location>
        <begin position="154"/>
        <end position="165"/>
    </location>
</feature>
<feature type="compositionally biased region" description="Polar residues" evidence="9">
    <location>
        <begin position="1162"/>
        <end position="1173"/>
    </location>
</feature>
<feature type="compositionally biased region" description="Pro residues" evidence="9">
    <location>
        <begin position="921"/>
        <end position="930"/>
    </location>
</feature>
<dbReference type="Pfam" id="PF17862">
    <property type="entry name" value="AAA_lid_3"/>
    <property type="match status" value="1"/>
</dbReference>
<evidence type="ECO:0000259" key="10">
    <source>
        <dbReference type="PROSITE" id="PS50014"/>
    </source>
</evidence>
<feature type="compositionally biased region" description="Basic residues" evidence="9">
    <location>
        <begin position="1132"/>
        <end position="1149"/>
    </location>
</feature>
<gene>
    <name evidence="11" type="ORF">PYX00_001884</name>
</gene>
<dbReference type="InterPro" id="IPR027417">
    <property type="entry name" value="P-loop_NTPase"/>
</dbReference>
<dbReference type="InterPro" id="IPR045199">
    <property type="entry name" value="ATAD2-like"/>
</dbReference>
<feature type="region of interest" description="Disordered" evidence="9">
    <location>
        <begin position="258"/>
        <end position="385"/>
    </location>
</feature>
<sequence>MVNTRQNQSGKDIADDLRIKDCDGKESNSLNSRREDFPMDNDSDFHMRGRDGLRWGKELRPRYSSNRYRTMDRVSRHPVRSCSLRLRESRIYDDDIDDSDIASNDDEDDDDDDAIFTPVKSKRKFSSERRIAERAMERRNLRSSLNRHSVNDGGQEKVIENGIKEEENDQDVEGEGVRRSKRQRKLLYDNFNQSWILGTQTVLRGYPPMDRGQENTEGDVGSSNEEVPREEVQQPEENDTKPLVNDSVDVYTKIKRTRRQRIPYSPPEITVKPRLRERRARVTVNADSSESEPSQVSSDEGGVARRRRRDDSSDEFTRRQDTGRYHLRQNKPAVNRFQVSSNNQPTRRSSRLVLCAVRSRRYQRKTGDSSSSDEERFQRKKAKSLAKARSRCMPLNYKPDSAQLQKTPVHSSKAGTGISGPKGPADVDPMILDKSIGFDKVGGLEDHLRCLKEMVVFPMMYREIYEKFQMQPPKGVLFHGPPGTGKTLIARALANECSQGDRKVAFFMRKGADCLSKWVGESERQLRLLFEQAHQMRPSIIFFDEIDGLAPVRSSKQDQIHASIVSTLLALLDGLDDRGEIIVIGATNRIDAIDPALRRPGRFDRELYFPLPGKKEREEILKIHTRPWSSAPSEQLVSFLAEKSTGYCGSDLRMLCSEAVVHALRRRYPQIYKSSQKLLLQVDAVNVEEEDFKLAQNKIIPASCRVNPCPRARLSDTVAPLLEEQFQAATEALRNVFPHSALLSRNDVCNKPFHKPRYIVCGEDESYGQTSHFAPALLDFMEHIPVHIINLSTLFEMTNRNPEEAIIQIIREATRNPPSVIYLPAIDKWWDLLPYTAHEIFLDRIKSIPITSAVLLLGTSHCSYCNLNSEVKSIFRYEVFEIRKPTQEERKNFFKPLILEETVRPPDQPEPTEEEWEELPLAPPPPPPPPNKLELEELHNQEEQKLRELRIFLRDMCSKLARNRQFFMFTKPVDVKEVPDYLTIIKKPMDLETMMTKIDLHRYNSAQEFLLDIDLIVRNALEYNPERDPEDKLIRHRACSLRDTAYALIKAEMDTDFEEECRKISKRRKEKLESENADKEEKESIEESTNNHPLNPFIITPNTKTSPPLEDSAEKKGDTSKVKSSSCSDQLKRKRKSSLARRFLKKKMKKSNENKEAKPALTGTSSNNESPTQEGEKEPLNDTNDQSSNKSVSSNGTEKDRLKRSRSASLSTSNSQTPVNSSNKIPKLDDTPVKSCKKGGRVIRQRKPEDETILIDSEKLELLLTELVERTEDCSVETLLDCHSMLYRIVFKYRSVLDRQDMLKDIEAELCKFEELDLIKRSKQKTDSCEEEEKTDQQDG</sequence>
<dbReference type="InterPro" id="IPR036427">
    <property type="entry name" value="Bromodomain-like_sf"/>
</dbReference>
<dbReference type="InterPro" id="IPR003960">
    <property type="entry name" value="ATPase_AAA_CS"/>
</dbReference>
<dbReference type="InterPro" id="IPR018359">
    <property type="entry name" value="Bromodomain_CS"/>
</dbReference>
<dbReference type="FunFam" id="1.10.8.60:FF:000016">
    <property type="entry name" value="ATPase family AAA domain-containing protein 2B"/>
    <property type="match status" value="1"/>
</dbReference>
<dbReference type="EMBL" id="JARGDH010000001">
    <property type="protein sequence ID" value="KAL0280658.1"/>
    <property type="molecule type" value="Genomic_DNA"/>
</dbReference>
<keyword evidence="3" id="KW-0067">ATP-binding</keyword>
<dbReference type="SMART" id="SM00382">
    <property type="entry name" value="AAA"/>
    <property type="match status" value="1"/>
</dbReference>
<evidence type="ECO:0000256" key="9">
    <source>
        <dbReference type="SAM" id="MobiDB-lite"/>
    </source>
</evidence>
<keyword evidence="2" id="KW-0547">Nucleotide-binding</keyword>
<feature type="compositionally biased region" description="Low complexity" evidence="9">
    <location>
        <begin position="291"/>
        <end position="300"/>
    </location>
</feature>
<reference evidence="11" key="1">
    <citation type="journal article" date="2024" name="Gigascience">
        <title>Chromosome-level genome of the poultry shaft louse Menopon gallinae provides insight into the host-switching and adaptive evolution of parasitic lice.</title>
        <authorList>
            <person name="Xu Y."/>
            <person name="Ma L."/>
            <person name="Liu S."/>
            <person name="Liang Y."/>
            <person name="Liu Q."/>
            <person name="He Z."/>
            <person name="Tian L."/>
            <person name="Duan Y."/>
            <person name="Cai W."/>
            <person name="Li H."/>
            <person name="Song F."/>
        </authorList>
    </citation>
    <scope>NUCLEOTIDE SEQUENCE</scope>
    <source>
        <strain evidence="11">Cailab_2023a</strain>
    </source>
</reference>
<feature type="region of interest" description="Disordered" evidence="9">
    <location>
        <begin position="206"/>
        <end position="246"/>
    </location>
</feature>
<dbReference type="GO" id="GO:0005634">
    <property type="term" value="C:nucleus"/>
    <property type="evidence" value="ECO:0007669"/>
    <property type="project" value="TreeGrafter"/>
</dbReference>
<dbReference type="Pfam" id="PF00439">
    <property type="entry name" value="Bromodomain"/>
    <property type="match status" value="1"/>
</dbReference>
<protein>
    <recommendedName>
        <fullName evidence="6">Tat-binding homolog 7</fullName>
    </recommendedName>
    <alternativeName>
        <fullName evidence="7">Lin-48 expression abnormal protein 1</fullName>
    </alternativeName>
</protein>
<feature type="compositionally biased region" description="Polar residues" evidence="9">
    <location>
        <begin position="1181"/>
        <end position="1196"/>
    </location>
</feature>
<dbReference type="GO" id="GO:0016887">
    <property type="term" value="F:ATP hydrolysis activity"/>
    <property type="evidence" value="ECO:0007669"/>
    <property type="project" value="InterPro"/>
</dbReference>
<dbReference type="Gene3D" id="3.40.50.300">
    <property type="entry name" value="P-loop containing nucleotide triphosphate hydrolases"/>
    <property type="match status" value="1"/>
</dbReference>
<organism evidence="11">
    <name type="scientific">Menopon gallinae</name>
    <name type="common">poultry shaft louse</name>
    <dbReference type="NCBI Taxonomy" id="328185"/>
    <lineage>
        <taxon>Eukaryota</taxon>
        <taxon>Metazoa</taxon>
        <taxon>Ecdysozoa</taxon>
        <taxon>Arthropoda</taxon>
        <taxon>Hexapoda</taxon>
        <taxon>Insecta</taxon>
        <taxon>Pterygota</taxon>
        <taxon>Neoptera</taxon>
        <taxon>Paraneoptera</taxon>
        <taxon>Psocodea</taxon>
        <taxon>Troctomorpha</taxon>
        <taxon>Phthiraptera</taxon>
        <taxon>Amblycera</taxon>
        <taxon>Menoponidae</taxon>
        <taxon>Menopon</taxon>
    </lineage>
</organism>
<dbReference type="PRINTS" id="PR00503">
    <property type="entry name" value="BROMODOMAIN"/>
</dbReference>
<feature type="region of interest" description="Disordered" evidence="9">
    <location>
        <begin position="902"/>
        <end position="930"/>
    </location>
</feature>
<feature type="compositionally biased region" description="Basic and acidic residues" evidence="9">
    <location>
        <begin position="309"/>
        <end position="324"/>
    </location>
</feature>
<dbReference type="GO" id="GO:0006337">
    <property type="term" value="P:nucleosome disassembly"/>
    <property type="evidence" value="ECO:0007669"/>
    <property type="project" value="TreeGrafter"/>
</dbReference>
<dbReference type="SMART" id="SM00297">
    <property type="entry name" value="BROMO"/>
    <property type="match status" value="1"/>
</dbReference>
<dbReference type="PANTHER" id="PTHR23069:SF0">
    <property type="entry name" value="TAT-BINDING HOMOLOG 7"/>
    <property type="match status" value="1"/>
</dbReference>
<dbReference type="GO" id="GO:0006334">
    <property type="term" value="P:nucleosome assembly"/>
    <property type="evidence" value="ECO:0007669"/>
    <property type="project" value="TreeGrafter"/>
</dbReference>
<evidence type="ECO:0000256" key="5">
    <source>
        <dbReference type="ARBA" id="ARBA00057193"/>
    </source>
</evidence>
<feature type="compositionally biased region" description="Basic and acidic residues" evidence="9">
    <location>
        <begin position="1112"/>
        <end position="1121"/>
    </location>
</feature>
<keyword evidence="4 8" id="KW-0103">Bromodomain</keyword>
<dbReference type="SUPFAM" id="SSF52540">
    <property type="entry name" value="P-loop containing nucleoside triphosphate hydrolases"/>
    <property type="match status" value="2"/>
</dbReference>
<feature type="compositionally biased region" description="Basic and acidic residues" evidence="9">
    <location>
        <begin position="125"/>
        <end position="140"/>
    </location>
</feature>
<feature type="compositionally biased region" description="Basic and acidic residues" evidence="9">
    <location>
        <begin position="1070"/>
        <end position="1082"/>
    </location>
</feature>
<feature type="compositionally biased region" description="Polar residues" evidence="9">
    <location>
        <begin position="403"/>
        <end position="414"/>
    </location>
</feature>
<dbReference type="GO" id="GO:0042393">
    <property type="term" value="F:histone binding"/>
    <property type="evidence" value="ECO:0007669"/>
    <property type="project" value="TreeGrafter"/>
</dbReference>
<dbReference type="GO" id="GO:0045815">
    <property type="term" value="P:transcription initiation-coupled chromatin remodeling"/>
    <property type="evidence" value="ECO:0007669"/>
    <property type="project" value="TreeGrafter"/>
</dbReference>
<feature type="region of interest" description="Disordered" evidence="9">
    <location>
        <begin position="96"/>
        <end position="180"/>
    </location>
</feature>
<proteinExistence type="inferred from homology"/>
<dbReference type="PROSITE" id="PS00633">
    <property type="entry name" value="BROMODOMAIN_1"/>
    <property type="match status" value="1"/>
</dbReference>
<comment type="caution">
    <text evidence="11">The sequence shown here is derived from an EMBL/GenBank/DDBJ whole genome shotgun (WGS) entry which is preliminary data.</text>
</comment>
<feature type="region of interest" description="Disordered" evidence="9">
    <location>
        <begin position="403"/>
        <end position="426"/>
    </location>
</feature>
<evidence type="ECO:0000256" key="2">
    <source>
        <dbReference type="ARBA" id="ARBA00022741"/>
    </source>
</evidence>
<evidence type="ECO:0000256" key="8">
    <source>
        <dbReference type="PROSITE-ProRule" id="PRU00035"/>
    </source>
</evidence>
<feature type="domain" description="Bromo" evidence="10">
    <location>
        <begin position="961"/>
        <end position="1031"/>
    </location>
</feature>
<feature type="region of interest" description="Disordered" evidence="9">
    <location>
        <begin position="1066"/>
        <end position="1243"/>
    </location>
</feature>
<evidence type="ECO:0000256" key="7">
    <source>
        <dbReference type="ARBA" id="ARBA00075625"/>
    </source>
</evidence>
<evidence type="ECO:0000256" key="1">
    <source>
        <dbReference type="ARBA" id="ARBA00006914"/>
    </source>
</evidence>
<dbReference type="PANTHER" id="PTHR23069">
    <property type="entry name" value="AAA DOMAIN-CONTAINING"/>
    <property type="match status" value="1"/>
</dbReference>
<feature type="compositionally biased region" description="Basic and acidic residues" evidence="9">
    <location>
        <begin position="12"/>
        <end position="50"/>
    </location>
</feature>
<dbReference type="PROSITE" id="PS50014">
    <property type="entry name" value="BROMODOMAIN_2"/>
    <property type="match status" value="1"/>
</dbReference>
<dbReference type="CDD" id="cd05528">
    <property type="entry name" value="Bromo_AAA"/>
    <property type="match status" value="1"/>
</dbReference>
<evidence type="ECO:0000256" key="6">
    <source>
        <dbReference type="ARBA" id="ARBA00074192"/>
    </source>
</evidence>
<evidence type="ECO:0000313" key="11">
    <source>
        <dbReference type="EMBL" id="KAL0280658.1"/>
    </source>
</evidence>
<comment type="similarity">
    <text evidence="1">Belongs to the AAA ATPase family.</text>
</comment>
<dbReference type="InterPro" id="IPR003959">
    <property type="entry name" value="ATPase_AAA_core"/>
</dbReference>
<evidence type="ECO:0000256" key="3">
    <source>
        <dbReference type="ARBA" id="ARBA00022840"/>
    </source>
</evidence>
<dbReference type="Pfam" id="PF00004">
    <property type="entry name" value="AAA"/>
    <property type="match status" value="1"/>
</dbReference>
<feature type="region of interest" description="Disordered" evidence="9">
    <location>
        <begin position="1"/>
        <end position="50"/>
    </location>
</feature>
<comment type="function">
    <text evidence="5">Thought to form a complex that enhances transcription from repetitive DNA sequences by modulating chromatin structure.</text>
</comment>
<feature type="compositionally biased region" description="Polar residues" evidence="9">
    <location>
        <begin position="1"/>
        <end position="10"/>
    </location>
</feature>
<feature type="compositionally biased region" description="Polar residues" evidence="9">
    <location>
        <begin position="337"/>
        <end position="347"/>
    </location>
</feature>
<dbReference type="InterPro" id="IPR001487">
    <property type="entry name" value="Bromodomain"/>
</dbReference>
<dbReference type="GO" id="GO:0005524">
    <property type="term" value="F:ATP binding"/>
    <property type="evidence" value="ECO:0007669"/>
    <property type="project" value="UniProtKB-KW"/>
</dbReference>
<dbReference type="GO" id="GO:0003682">
    <property type="term" value="F:chromatin binding"/>
    <property type="evidence" value="ECO:0007669"/>
    <property type="project" value="TreeGrafter"/>
</dbReference>
<feature type="compositionally biased region" description="Acidic residues" evidence="9">
    <location>
        <begin position="96"/>
        <end position="114"/>
    </location>
</feature>
<dbReference type="InterPro" id="IPR041569">
    <property type="entry name" value="AAA_lid_3"/>
</dbReference>
<name>A0AAW2IFY5_9NEOP</name>